<feature type="compositionally biased region" description="Polar residues" evidence="1">
    <location>
        <begin position="151"/>
        <end position="169"/>
    </location>
</feature>
<comment type="caution">
    <text evidence="2">The sequence shown here is derived from an EMBL/GenBank/DDBJ whole genome shotgun (WGS) entry which is preliminary data.</text>
</comment>
<dbReference type="AlphaFoldDB" id="A0A8S3UIL4"/>
<protein>
    <submittedName>
        <fullName evidence="2">Uncharacterized protein</fullName>
    </submittedName>
</protein>
<accession>A0A8S3UIL4</accession>
<evidence type="ECO:0000256" key="1">
    <source>
        <dbReference type="SAM" id="MobiDB-lite"/>
    </source>
</evidence>
<sequence length="169" mass="19486">MGLDDFYNFFMHLGMTTIEYDGLNFRYFSNPLDFMLMGLFEWRNKTNLESTATFGKLQEALTAIKLEHYLCQVHREDHSLVEKAHSRLQDLPTDDVINSLTEQTLIGDCVVHLGVELGLTIGNIKGGYVQSSKRFKWSNTCSSHKMEKMEQTQQSETDNLPINDSFKTY</sequence>
<name>A0A8S3UIL4_MYTED</name>
<keyword evidence="3" id="KW-1185">Reference proteome</keyword>
<proteinExistence type="predicted"/>
<evidence type="ECO:0000313" key="2">
    <source>
        <dbReference type="EMBL" id="CAG2242297.1"/>
    </source>
</evidence>
<dbReference type="Proteomes" id="UP000683360">
    <property type="component" value="Unassembled WGS sequence"/>
</dbReference>
<reference evidence="2" key="1">
    <citation type="submission" date="2021-03" db="EMBL/GenBank/DDBJ databases">
        <authorList>
            <person name="Bekaert M."/>
        </authorList>
    </citation>
    <scope>NUCLEOTIDE SEQUENCE</scope>
</reference>
<dbReference type="EMBL" id="CAJPWZ010002649">
    <property type="protein sequence ID" value="CAG2242297.1"/>
    <property type="molecule type" value="Genomic_DNA"/>
</dbReference>
<organism evidence="2 3">
    <name type="scientific">Mytilus edulis</name>
    <name type="common">Blue mussel</name>
    <dbReference type="NCBI Taxonomy" id="6550"/>
    <lineage>
        <taxon>Eukaryota</taxon>
        <taxon>Metazoa</taxon>
        <taxon>Spiralia</taxon>
        <taxon>Lophotrochozoa</taxon>
        <taxon>Mollusca</taxon>
        <taxon>Bivalvia</taxon>
        <taxon>Autobranchia</taxon>
        <taxon>Pteriomorphia</taxon>
        <taxon>Mytilida</taxon>
        <taxon>Mytiloidea</taxon>
        <taxon>Mytilidae</taxon>
        <taxon>Mytilinae</taxon>
        <taxon>Mytilus</taxon>
    </lineage>
</organism>
<feature type="region of interest" description="Disordered" evidence="1">
    <location>
        <begin position="146"/>
        <end position="169"/>
    </location>
</feature>
<evidence type="ECO:0000313" key="3">
    <source>
        <dbReference type="Proteomes" id="UP000683360"/>
    </source>
</evidence>
<gene>
    <name evidence="2" type="ORF">MEDL_54484</name>
</gene>